<evidence type="ECO:0000313" key="1">
    <source>
        <dbReference type="EMBL" id="CAG6553058.1"/>
    </source>
</evidence>
<name>A0A8D8N5Z7_CULPI</name>
<dbReference type="EMBL" id="HBUE01355416">
    <property type="protein sequence ID" value="CAG6605392.1"/>
    <property type="molecule type" value="Transcribed_RNA"/>
</dbReference>
<reference evidence="1" key="1">
    <citation type="submission" date="2021-05" db="EMBL/GenBank/DDBJ databases">
        <authorList>
            <person name="Alioto T."/>
            <person name="Alioto T."/>
            <person name="Gomez Garrido J."/>
        </authorList>
    </citation>
    <scope>NUCLEOTIDE SEQUENCE</scope>
</reference>
<sequence length="149" mass="17359">MVRVSWFDGFNLRGSNWDYQISYLGCCHYFGSRNLFILRVAFARSYQLKSPVIITRIPSISQVFLPIVPTRRPGWQLASGCCYCYYTPDNDSTHTHCWLHKSHDFSSVCSHVRLIFRLLRKAHVHVCWLHTQNRLGFMKRLTSGVAPCC</sequence>
<dbReference type="AlphaFoldDB" id="A0A8D8N5Z7"/>
<organism evidence="1">
    <name type="scientific">Culex pipiens</name>
    <name type="common">House mosquito</name>
    <dbReference type="NCBI Taxonomy" id="7175"/>
    <lineage>
        <taxon>Eukaryota</taxon>
        <taxon>Metazoa</taxon>
        <taxon>Ecdysozoa</taxon>
        <taxon>Arthropoda</taxon>
        <taxon>Hexapoda</taxon>
        <taxon>Insecta</taxon>
        <taxon>Pterygota</taxon>
        <taxon>Neoptera</taxon>
        <taxon>Endopterygota</taxon>
        <taxon>Diptera</taxon>
        <taxon>Nematocera</taxon>
        <taxon>Culicoidea</taxon>
        <taxon>Culicidae</taxon>
        <taxon>Culicinae</taxon>
        <taxon>Culicini</taxon>
        <taxon>Culex</taxon>
        <taxon>Culex</taxon>
    </lineage>
</organism>
<protein>
    <submittedName>
        <fullName evidence="1">(northern house mosquito) hypothetical protein</fullName>
    </submittedName>
</protein>
<dbReference type="EMBL" id="HBUE01248230">
    <property type="protein sequence ID" value="CAG6553058.1"/>
    <property type="molecule type" value="Transcribed_RNA"/>
</dbReference>
<proteinExistence type="predicted"/>
<accession>A0A8D8N5Z7</accession>